<dbReference type="OrthoDB" id="539369at2759"/>
<evidence type="ECO:0000313" key="2">
    <source>
        <dbReference type="EMBL" id="EFN57459.1"/>
    </source>
</evidence>
<organism evidence="3">
    <name type="scientific">Chlorella variabilis</name>
    <name type="common">Green alga</name>
    <dbReference type="NCBI Taxonomy" id="554065"/>
    <lineage>
        <taxon>Eukaryota</taxon>
        <taxon>Viridiplantae</taxon>
        <taxon>Chlorophyta</taxon>
        <taxon>core chlorophytes</taxon>
        <taxon>Trebouxiophyceae</taxon>
        <taxon>Chlorellales</taxon>
        <taxon>Chlorellaceae</taxon>
        <taxon>Chlorella clade</taxon>
        <taxon>Chlorella</taxon>
    </lineage>
</organism>
<feature type="domain" description="Peptidase M11 gametolysin" evidence="1">
    <location>
        <begin position="20"/>
        <end position="173"/>
    </location>
</feature>
<dbReference type="EMBL" id="GL433839">
    <property type="protein sequence ID" value="EFN57459.1"/>
    <property type="molecule type" value="Genomic_DNA"/>
</dbReference>
<name>E1Z958_CHLVA</name>
<evidence type="ECO:0000259" key="1">
    <source>
        <dbReference type="Pfam" id="PF05548"/>
    </source>
</evidence>
<dbReference type="KEGG" id="cvr:CHLNCDRAFT_57251"/>
<sequence>MEKAQQLYGINPDDYLYKAVVIPPGTACGFVGLGYVGCDFSFPCTTWTQGDFLGHSAWVAPNGNVDEYGDTSCAMGYCCSNRCFNMAHAWQLGWVAPQLLNGTTLAPGQTRNISTKALTRTSNSGLKIDITWVQGQASLFLGYRLAEGPDGGLDTAFAGKVGVHSYAGTSNHSPDFSYLLGQMGPGESMTHSTSGLVLKVWSTNAATGTASLWVCRKSASGQETLATCDAGYDGDCDGLSGAADPDCTPFLPAVGQIKITPPPPPKPNSATVMPANAAANCKVGHSFCTSVARFAKTIKPSVNYYMKNTTTGMCQYWLKVRTCANSLVKCGCTNAPAASINGSGVLAPIRRNSVTGAVITAKPQRCERGHATCATKTPGSACQFWLATLTCTGSGIPCSCTQALKLPLRRNGL</sequence>
<dbReference type="Pfam" id="PF05548">
    <property type="entry name" value="Peptidase_M11"/>
    <property type="match status" value="1"/>
</dbReference>
<dbReference type="RefSeq" id="XP_005849561.1">
    <property type="nucleotide sequence ID" value="XM_005849499.1"/>
</dbReference>
<dbReference type="AlphaFoldDB" id="E1Z958"/>
<accession>E1Z958</accession>
<dbReference type="Proteomes" id="UP000008141">
    <property type="component" value="Unassembled WGS sequence"/>
</dbReference>
<proteinExistence type="predicted"/>
<gene>
    <name evidence="2" type="ORF">CHLNCDRAFT_57251</name>
</gene>
<reference evidence="2 3" key="1">
    <citation type="journal article" date="2010" name="Plant Cell">
        <title>The Chlorella variabilis NC64A genome reveals adaptation to photosymbiosis, coevolution with viruses, and cryptic sex.</title>
        <authorList>
            <person name="Blanc G."/>
            <person name="Duncan G."/>
            <person name="Agarkova I."/>
            <person name="Borodovsky M."/>
            <person name="Gurnon J."/>
            <person name="Kuo A."/>
            <person name="Lindquist E."/>
            <person name="Lucas S."/>
            <person name="Pangilinan J."/>
            <person name="Polle J."/>
            <person name="Salamov A."/>
            <person name="Terry A."/>
            <person name="Yamada T."/>
            <person name="Dunigan D.D."/>
            <person name="Grigoriev I.V."/>
            <person name="Claverie J.M."/>
            <person name="Van Etten J.L."/>
        </authorList>
    </citation>
    <scope>NUCLEOTIDE SEQUENCE [LARGE SCALE GENOMIC DNA]</scope>
    <source>
        <strain evidence="2 3">NC64A</strain>
    </source>
</reference>
<dbReference type="InterPro" id="IPR008752">
    <property type="entry name" value="Peptidase_M11"/>
</dbReference>
<evidence type="ECO:0000313" key="3">
    <source>
        <dbReference type="Proteomes" id="UP000008141"/>
    </source>
</evidence>
<dbReference type="GeneID" id="17357254"/>
<protein>
    <submittedName>
        <fullName evidence="2">Expressed protein</fullName>
    </submittedName>
</protein>
<dbReference type="InParanoid" id="E1Z958"/>
<keyword evidence="3" id="KW-1185">Reference proteome</keyword>